<dbReference type="KEGG" id="fas:105264616"/>
<feature type="coiled-coil region" evidence="1">
    <location>
        <begin position="617"/>
        <end position="662"/>
    </location>
</feature>
<evidence type="ECO:0000313" key="5">
    <source>
        <dbReference type="RefSeq" id="XP_011299910.1"/>
    </source>
</evidence>
<dbReference type="GO" id="GO:0097539">
    <property type="term" value="C:ciliary transition fiber"/>
    <property type="evidence" value="ECO:0007669"/>
    <property type="project" value="InterPro"/>
</dbReference>
<dbReference type="GO" id="GO:0036064">
    <property type="term" value="C:ciliary basal body"/>
    <property type="evidence" value="ECO:0007669"/>
    <property type="project" value="TreeGrafter"/>
</dbReference>
<evidence type="ECO:0000256" key="2">
    <source>
        <dbReference type="SAM" id="MobiDB-lite"/>
    </source>
</evidence>
<feature type="compositionally biased region" description="Acidic residues" evidence="2">
    <location>
        <begin position="56"/>
        <end position="66"/>
    </location>
</feature>
<protein>
    <submittedName>
        <fullName evidence="5">Fas-binding factor 1</fullName>
    </submittedName>
</protein>
<sequence length="937" mass="108203">MARDSDAESDVDMNDMTKMVGDLKNLESDLFASTRNPKTGETRNRVKDTTKKVAFEDSDDDLDDLLSEGKDSVQNTKFLSSDLKSSKVAALFRIGTSESKGVPINAPTLPESMGSLKPVQKDLPLEKRSLVEKTSGNDPQKALEPFETSRNEISTIKVPDRVKKSLFMEDLIGLKPRASSLKDVSKSPPKRITETPEKSSESMPNLVGKDQLEKSGSSGFTLTASSSREPRRGRGKSTALNDPLGFWASSALQEPQIPDQKSEVLERKSQNSEPPDDLPEWLGGTRKTDKSEVKAQDLPAAVKIPQQGLIAQSEIKTLPHPEVSQLIEVQLEQQAALITLQQQEHELRAATVLSQQSEHLHSVISRQQNQLNEQEKMFNILVKKQADRQAALDMEIKMQQAKIDHYIQALAKSPVDSLPTFQSEYQEFGVTEKNKLREDAAMESDGLINKLEIDKQNVENIVMVLKEKHEREIKILEDSHETQMHFMRSSMERLETKLREDTETLEKYYENKIEKIGDEKNQMEELLREQIRDLKEEQKEIINEMHARHKDQIALLQKEHSETIENISRAKQLERQAVDFMESNRTNLEKILNNSKEIFDNFQNISDQVSSKETDLITKKERDLINQEEQLRVLREQLNSQQELLENERKELMIATHNLKSETSQLSLQIQKNTELYNDTETRLRMKEQALIKEREWFQEQNKWERDHLQYLKETWITEQKRQMQQLAAEREAAAAEKARLEVLTYLKGNSDDVTRSELEAAIKAAHEATHSANLERKKWQERIKAYEADRERILVKERHLTEKAKELEDLTQSAVLKREEGMRALREAQRLEKQHNDRTRQLEMQLELLAQRENKIATEKLSLAREKLTVKIHQEKPEKDLTNNSFHSQKYQPYYMSQMQTHFRDVVDPQLLLLKLNLDNKLDTSNQLISDMQTLG</sequence>
<dbReference type="PANTHER" id="PTHR33689">
    <property type="entry name" value="FAS-BINDING FACTOR 1"/>
    <property type="match status" value="1"/>
</dbReference>
<reference evidence="5" key="1">
    <citation type="submission" date="2025-08" db="UniProtKB">
        <authorList>
            <consortium name="RefSeq"/>
        </authorList>
    </citation>
    <scope>IDENTIFICATION</scope>
    <source>
        <strain evidence="5">USDA-PBARC FA_bdor</strain>
        <tissue evidence="5">Whole organism</tissue>
    </source>
</reference>
<feature type="compositionally biased region" description="Basic and acidic residues" evidence="2">
    <location>
        <begin position="38"/>
        <end position="55"/>
    </location>
</feature>
<organism evidence="4 5">
    <name type="scientific">Fopius arisanus</name>
    <dbReference type="NCBI Taxonomy" id="64838"/>
    <lineage>
        <taxon>Eukaryota</taxon>
        <taxon>Metazoa</taxon>
        <taxon>Ecdysozoa</taxon>
        <taxon>Arthropoda</taxon>
        <taxon>Hexapoda</taxon>
        <taxon>Insecta</taxon>
        <taxon>Pterygota</taxon>
        <taxon>Neoptera</taxon>
        <taxon>Endopterygota</taxon>
        <taxon>Hymenoptera</taxon>
        <taxon>Apocrita</taxon>
        <taxon>Ichneumonoidea</taxon>
        <taxon>Braconidae</taxon>
        <taxon>Opiinae</taxon>
        <taxon>Fopius</taxon>
    </lineage>
</organism>
<feature type="region of interest" description="Disordered" evidence="2">
    <location>
        <begin position="24"/>
        <end position="69"/>
    </location>
</feature>
<feature type="region of interest" description="Disordered" evidence="2">
    <location>
        <begin position="99"/>
        <end position="155"/>
    </location>
</feature>
<dbReference type="GO" id="GO:0005814">
    <property type="term" value="C:centriole"/>
    <property type="evidence" value="ECO:0007669"/>
    <property type="project" value="TreeGrafter"/>
</dbReference>
<evidence type="ECO:0000259" key="3">
    <source>
        <dbReference type="Pfam" id="PF21007"/>
    </source>
</evidence>
<dbReference type="RefSeq" id="XP_011299910.1">
    <property type="nucleotide sequence ID" value="XM_011301608.1"/>
</dbReference>
<feature type="coiled-coil region" evidence="1">
    <location>
        <begin position="717"/>
        <end position="744"/>
    </location>
</feature>
<dbReference type="InterPro" id="IPR033561">
    <property type="entry name" value="FBF1"/>
</dbReference>
<evidence type="ECO:0000256" key="1">
    <source>
        <dbReference type="SAM" id="Coils"/>
    </source>
</evidence>
<proteinExistence type="predicted"/>
<dbReference type="PANTHER" id="PTHR33689:SF1">
    <property type="entry name" value="FAS-BINDING FACTOR 1"/>
    <property type="match status" value="1"/>
</dbReference>
<keyword evidence="4" id="KW-1185">Reference proteome</keyword>
<dbReference type="InterPro" id="IPR049390">
    <property type="entry name" value="FBF1_C"/>
</dbReference>
<feature type="domain" description="Fas-binding factor 1 C-terminal" evidence="3">
    <location>
        <begin position="451"/>
        <end position="873"/>
    </location>
</feature>
<keyword evidence="1" id="KW-0175">Coiled coil</keyword>
<accession>A0A9R1SZE4</accession>
<dbReference type="Proteomes" id="UP000694866">
    <property type="component" value="Unplaced"/>
</dbReference>
<dbReference type="GO" id="GO:0090162">
    <property type="term" value="P:establishment of epithelial cell polarity"/>
    <property type="evidence" value="ECO:0007669"/>
    <property type="project" value="InterPro"/>
</dbReference>
<dbReference type="GeneID" id="105264616"/>
<feature type="compositionally biased region" description="Basic and acidic residues" evidence="2">
    <location>
        <begin position="286"/>
        <end position="295"/>
    </location>
</feature>
<dbReference type="AlphaFoldDB" id="A0A9R1SZE4"/>
<feature type="compositionally biased region" description="Basic and acidic residues" evidence="2">
    <location>
        <begin position="260"/>
        <end position="270"/>
    </location>
</feature>
<gene>
    <name evidence="5" type="primary">LOC105264616</name>
</gene>
<feature type="compositionally biased region" description="Basic and acidic residues" evidence="2">
    <location>
        <begin position="191"/>
        <end position="200"/>
    </location>
</feature>
<feature type="compositionally biased region" description="Polar residues" evidence="2">
    <location>
        <begin position="214"/>
        <end position="227"/>
    </location>
</feature>
<dbReference type="Pfam" id="PF21007">
    <property type="entry name" value="FBF1"/>
    <property type="match status" value="1"/>
</dbReference>
<dbReference type="OrthoDB" id="8195456at2759"/>
<name>A0A9R1SZE4_9HYME</name>
<feature type="coiled-coil region" evidence="1">
    <location>
        <begin position="448"/>
        <end position="573"/>
    </location>
</feature>
<feature type="compositionally biased region" description="Basic and acidic residues" evidence="2">
    <location>
        <begin position="119"/>
        <end position="131"/>
    </location>
</feature>
<feature type="region of interest" description="Disordered" evidence="2">
    <location>
        <begin position="177"/>
        <end position="296"/>
    </location>
</feature>
<dbReference type="GO" id="GO:0060271">
    <property type="term" value="P:cilium assembly"/>
    <property type="evidence" value="ECO:0007669"/>
    <property type="project" value="InterPro"/>
</dbReference>
<evidence type="ECO:0000313" key="4">
    <source>
        <dbReference type="Proteomes" id="UP000694866"/>
    </source>
</evidence>